<dbReference type="EMBL" id="BAVZ01000003">
    <property type="protein sequence ID" value="GAF07475.1"/>
    <property type="molecule type" value="Genomic_DNA"/>
</dbReference>
<evidence type="ECO:0000259" key="11">
    <source>
        <dbReference type="PROSITE" id="PS50949"/>
    </source>
</evidence>
<accession>W7Y920</accession>
<dbReference type="SMART" id="SM00345">
    <property type="entry name" value="HTH_GNTR"/>
    <property type="match status" value="1"/>
</dbReference>
<dbReference type="GO" id="GO:0003677">
    <property type="term" value="F:DNA binding"/>
    <property type="evidence" value="ECO:0007669"/>
    <property type="project" value="UniProtKB-KW"/>
</dbReference>
<evidence type="ECO:0000256" key="10">
    <source>
        <dbReference type="ARBA" id="ARBA00023163"/>
    </source>
</evidence>
<comment type="caution">
    <text evidence="12">The sequence shown here is derived from an EMBL/GenBank/DDBJ whole genome shotgun (WGS) entry which is preliminary data.</text>
</comment>
<dbReference type="CDD" id="cd00609">
    <property type="entry name" value="AAT_like"/>
    <property type="match status" value="1"/>
</dbReference>
<dbReference type="STRING" id="1236976.JCM16418_1492"/>
<dbReference type="FunFam" id="3.40.640.10:FF:000053">
    <property type="entry name" value="Aminotransferase, class I"/>
    <property type="match status" value="1"/>
</dbReference>
<keyword evidence="5" id="KW-0032">Aminotransferase</keyword>
<dbReference type="RefSeq" id="WP_036647187.1">
    <property type="nucleotide sequence ID" value="NZ_BAVZ01000003.1"/>
</dbReference>
<dbReference type="GO" id="GO:0030170">
    <property type="term" value="F:pyridoxal phosphate binding"/>
    <property type="evidence" value="ECO:0007669"/>
    <property type="project" value="InterPro"/>
</dbReference>
<gene>
    <name evidence="12" type="ORF">JCM16418_1492</name>
</gene>
<evidence type="ECO:0000256" key="7">
    <source>
        <dbReference type="ARBA" id="ARBA00022898"/>
    </source>
</evidence>
<dbReference type="InterPro" id="IPR004839">
    <property type="entry name" value="Aminotransferase_I/II_large"/>
</dbReference>
<dbReference type="Gene3D" id="3.90.1150.10">
    <property type="entry name" value="Aspartate Aminotransferase, domain 1"/>
    <property type="match status" value="1"/>
</dbReference>
<dbReference type="Gene3D" id="1.10.10.10">
    <property type="entry name" value="Winged helix-like DNA-binding domain superfamily/Winged helix DNA-binding domain"/>
    <property type="match status" value="1"/>
</dbReference>
<dbReference type="InterPro" id="IPR036388">
    <property type="entry name" value="WH-like_DNA-bd_sf"/>
</dbReference>
<dbReference type="eggNOG" id="COG1167">
    <property type="taxonomic scope" value="Bacteria"/>
</dbReference>
<comment type="similarity">
    <text evidence="3">Belongs to the class-I pyridoxal-phosphate-dependent aminotransferase family.</text>
</comment>
<feature type="domain" description="HTH gntR-type" evidence="11">
    <location>
        <begin position="5"/>
        <end position="73"/>
    </location>
</feature>
<dbReference type="InterPro" id="IPR015422">
    <property type="entry name" value="PyrdxlP-dep_Trfase_small"/>
</dbReference>
<evidence type="ECO:0000256" key="4">
    <source>
        <dbReference type="ARBA" id="ARBA00011738"/>
    </source>
</evidence>
<dbReference type="AlphaFoldDB" id="W7Y920"/>
<evidence type="ECO:0000256" key="6">
    <source>
        <dbReference type="ARBA" id="ARBA00022679"/>
    </source>
</evidence>
<evidence type="ECO:0000256" key="3">
    <source>
        <dbReference type="ARBA" id="ARBA00007441"/>
    </source>
</evidence>
<evidence type="ECO:0000256" key="8">
    <source>
        <dbReference type="ARBA" id="ARBA00023015"/>
    </source>
</evidence>
<dbReference type="SUPFAM" id="SSF53383">
    <property type="entry name" value="PLP-dependent transferases"/>
    <property type="match status" value="1"/>
</dbReference>
<name>W7Y920_9BACL</name>
<dbReference type="PANTHER" id="PTHR46577">
    <property type="entry name" value="HTH-TYPE TRANSCRIPTIONAL REGULATORY PROTEIN GABR"/>
    <property type="match status" value="1"/>
</dbReference>
<proteinExistence type="inferred from homology"/>
<dbReference type="OrthoDB" id="9802601at2"/>
<dbReference type="Pfam" id="PF00155">
    <property type="entry name" value="Aminotran_1_2"/>
    <property type="match status" value="1"/>
</dbReference>
<comment type="cofactor">
    <cofactor evidence="1">
        <name>pyridoxal 5'-phosphate</name>
        <dbReference type="ChEBI" id="CHEBI:597326"/>
    </cofactor>
</comment>
<dbReference type="InterPro" id="IPR000524">
    <property type="entry name" value="Tscrpt_reg_HTH_GntR"/>
</dbReference>
<comment type="similarity">
    <text evidence="2">In the C-terminal section; belongs to the class-I pyridoxal-phosphate-dependent aminotransferase family.</text>
</comment>
<dbReference type="InterPro" id="IPR015424">
    <property type="entry name" value="PyrdxlP-dep_Trfase"/>
</dbReference>
<protein>
    <submittedName>
        <fullName evidence="12">Transcriptional regulator</fullName>
    </submittedName>
</protein>
<evidence type="ECO:0000256" key="5">
    <source>
        <dbReference type="ARBA" id="ARBA00022576"/>
    </source>
</evidence>
<dbReference type="InterPro" id="IPR051446">
    <property type="entry name" value="HTH_trans_reg/aminotransferase"/>
</dbReference>
<dbReference type="InterPro" id="IPR036390">
    <property type="entry name" value="WH_DNA-bd_sf"/>
</dbReference>
<evidence type="ECO:0000256" key="9">
    <source>
        <dbReference type="ARBA" id="ARBA00023125"/>
    </source>
</evidence>
<dbReference type="InterPro" id="IPR015421">
    <property type="entry name" value="PyrdxlP-dep_Trfase_major"/>
</dbReference>
<dbReference type="PANTHER" id="PTHR46577:SF1">
    <property type="entry name" value="HTH-TYPE TRANSCRIPTIONAL REGULATORY PROTEIN GABR"/>
    <property type="match status" value="1"/>
</dbReference>
<dbReference type="Pfam" id="PF00392">
    <property type="entry name" value="GntR"/>
    <property type="match status" value="1"/>
</dbReference>
<evidence type="ECO:0000256" key="2">
    <source>
        <dbReference type="ARBA" id="ARBA00005384"/>
    </source>
</evidence>
<organism evidence="12 13">
    <name type="scientific">Paenibacillus pini JCM 16418</name>
    <dbReference type="NCBI Taxonomy" id="1236976"/>
    <lineage>
        <taxon>Bacteria</taxon>
        <taxon>Bacillati</taxon>
        <taxon>Bacillota</taxon>
        <taxon>Bacilli</taxon>
        <taxon>Bacillales</taxon>
        <taxon>Paenibacillaceae</taxon>
        <taxon>Paenibacillus</taxon>
    </lineage>
</organism>
<dbReference type="Gene3D" id="3.40.640.10">
    <property type="entry name" value="Type I PLP-dependent aspartate aminotransferase-like (Major domain)"/>
    <property type="match status" value="1"/>
</dbReference>
<keyword evidence="13" id="KW-1185">Reference proteome</keyword>
<keyword evidence="10" id="KW-0804">Transcription</keyword>
<evidence type="ECO:0000313" key="12">
    <source>
        <dbReference type="EMBL" id="GAF07475.1"/>
    </source>
</evidence>
<dbReference type="CDD" id="cd07377">
    <property type="entry name" value="WHTH_GntR"/>
    <property type="match status" value="1"/>
</dbReference>
<reference evidence="12 13" key="1">
    <citation type="journal article" date="2014" name="Genome Announc.">
        <title>Draft Genome Sequence of Paenibacillus pini JCM 16418T, Isolated from the Rhizosphere of Pine Tree.</title>
        <authorList>
            <person name="Yuki M."/>
            <person name="Oshima K."/>
            <person name="Suda W."/>
            <person name="Oshida Y."/>
            <person name="Kitamura K."/>
            <person name="Iida Y."/>
            <person name="Hattori M."/>
            <person name="Ohkuma M."/>
        </authorList>
    </citation>
    <scope>NUCLEOTIDE SEQUENCE [LARGE SCALE GENOMIC DNA]</scope>
    <source>
        <strain evidence="12 13">JCM 16418</strain>
    </source>
</reference>
<comment type="subunit">
    <text evidence="4">Homodimer.</text>
</comment>
<keyword evidence="9" id="KW-0238">DNA-binding</keyword>
<dbReference type="PROSITE" id="PS50949">
    <property type="entry name" value="HTH_GNTR"/>
    <property type="match status" value="1"/>
</dbReference>
<keyword evidence="6" id="KW-0808">Transferase</keyword>
<keyword evidence="7" id="KW-0663">Pyridoxal phosphate</keyword>
<sequence>MGANKQLFIQIYDHIVSRMQRGEWQAHDKLPSIRQLANEFQIHRLTVFRAYQLLKQNGKAYVKEKSGYYVSPLSSEQQNDAFTVDASIFTHIHFKNDMSKIHRVPATYQFSQALIDPNLLPNLFLSDYVKKVFDIYPKMMGTYSSAQGDLELREVLCQYMMEQHPVDLDPDEVLITTGAQQAIDLLARLFIRPLDNIIVERPTYSVALDVFRAQGARFLPVDITPDGYDLQQVEHFMRESRPRFFYMNPTFHNPTGYTIPAAQRKRLVELAEQYQCLLIEDDAFHDMYFNEIPTQPIFTYDTDGWVIYLKSFSKYIAPGLRVCAVLGRRSLIDSLITLKSLADNGSPLVNQKLFLHYFKSERMQQHVDKLRTALQIRKEIMEQELAQTGWEWVSPQGGLNLWVKLPAEISVTELWDQCIRQSVSFVPGTIFDPSRELNSSIRLSYSFVNETQIKQGMRRLVDAANHIRSH</sequence>
<dbReference type="SUPFAM" id="SSF46785">
    <property type="entry name" value="Winged helix' DNA-binding domain"/>
    <property type="match status" value="1"/>
</dbReference>
<evidence type="ECO:0000313" key="13">
    <source>
        <dbReference type="Proteomes" id="UP000019364"/>
    </source>
</evidence>
<dbReference type="Proteomes" id="UP000019364">
    <property type="component" value="Unassembled WGS sequence"/>
</dbReference>
<dbReference type="GO" id="GO:0003700">
    <property type="term" value="F:DNA-binding transcription factor activity"/>
    <property type="evidence" value="ECO:0007669"/>
    <property type="project" value="InterPro"/>
</dbReference>
<evidence type="ECO:0000256" key="1">
    <source>
        <dbReference type="ARBA" id="ARBA00001933"/>
    </source>
</evidence>
<keyword evidence="8" id="KW-0805">Transcription regulation</keyword>
<dbReference type="GO" id="GO:0008483">
    <property type="term" value="F:transaminase activity"/>
    <property type="evidence" value="ECO:0007669"/>
    <property type="project" value="UniProtKB-KW"/>
</dbReference>